<sequence length="225" mass="26181">MSTPRSVETKITDTVDKITKGLGEYFRKNVNASCKKVRSADEAWFDEVLNELIQDFQAKCSEQARSVLKEYSVAEKSALITQANTELRVSKPWSPSGDPEKDARAHLLVHDIEHAKQISQTVLDLHRHLRPKLTELRTKRRQVKDQYAQLQLLARQIEEVSGLFCRIEITALCVLRVRFIIIVIVQRNTVKRTLLIAAKLEMHTKLVVKFKVDREWTYFERGRRR</sequence>
<reference evidence="4" key="1">
    <citation type="submission" date="2016-06" db="UniProtKB">
        <authorList>
            <consortium name="WormBaseParasite"/>
        </authorList>
    </citation>
    <scope>IDENTIFICATION</scope>
</reference>
<organism evidence="4">
    <name type="scientific">Echinostoma caproni</name>
    <dbReference type="NCBI Taxonomy" id="27848"/>
    <lineage>
        <taxon>Eukaryota</taxon>
        <taxon>Metazoa</taxon>
        <taxon>Spiralia</taxon>
        <taxon>Lophotrochozoa</taxon>
        <taxon>Platyhelminthes</taxon>
        <taxon>Trematoda</taxon>
        <taxon>Digenea</taxon>
        <taxon>Plagiorchiida</taxon>
        <taxon>Echinostomata</taxon>
        <taxon>Echinostomatoidea</taxon>
        <taxon>Echinostomatidae</taxon>
        <taxon>Echinostoma</taxon>
    </lineage>
</organism>
<evidence type="ECO:0000256" key="1">
    <source>
        <dbReference type="SAM" id="Coils"/>
    </source>
</evidence>
<reference evidence="2 3" key="2">
    <citation type="submission" date="2018-11" db="EMBL/GenBank/DDBJ databases">
        <authorList>
            <consortium name="Pathogen Informatics"/>
        </authorList>
    </citation>
    <scope>NUCLEOTIDE SEQUENCE [LARGE SCALE GENOMIC DNA]</scope>
    <source>
        <strain evidence="2 3">Egypt</strain>
    </source>
</reference>
<gene>
    <name evidence="2" type="ORF">ECPE_LOCUS16576</name>
</gene>
<proteinExistence type="predicted"/>
<name>A0A183BBJ1_9TREM</name>
<keyword evidence="3" id="KW-1185">Reference proteome</keyword>
<dbReference type="OrthoDB" id="18453at2759"/>
<evidence type="ECO:0000313" key="3">
    <source>
        <dbReference type="Proteomes" id="UP000272942"/>
    </source>
</evidence>
<dbReference type="WBParaSite" id="ECPE_0001661901-mRNA-1">
    <property type="protein sequence ID" value="ECPE_0001661901-mRNA-1"/>
    <property type="gene ID" value="ECPE_0001661901"/>
</dbReference>
<accession>A0A183BBJ1</accession>
<feature type="coiled-coil region" evidence="1">
    <location>
        <begin position="133"/>
        <end position="160"/>
    </location>
</feature>
<evidence type="ECO:0000313" key="4">
    <source>
        <dbReference type="WBParaSite" id="ECPE_0001661901-mRNA-1"/>
    </source>
</evidence>
<keyword evidence="1" id="KW-0175">Coiled coil</keyword>
<dbReference type="EMBL" id="UZAN01064952">
    <property type="protein sequence ID" value="VDP93848.1"/>
    <property type="molecule type" value="Genomic_DNA"/>
</dbReference>
<evidence type="ECO:0000313" key="2">
    <source>
        <dbReference type="EMBL" id="VDP93848.1"/>
    </source>
</evidence>
<dbReference type="AlphaFoldDB" id="A0A183BBJ1"/>
<dbReference type="Proteomes" id="UP000272942">
    <property type="component" value="Unassembled WGS sequence"/>
</dbReference>
<protein>
    <submittedName>
        <fullName evidence="4">BAR domain-containing protein</fullName>
    </submittedName>
</protein>